<dbReference type="EMBL" id="MU003692">
    <property type="protein sequence ID" value="KAF2817969.1"/>
    <property type="molecule type" value="Genomic_DNA"/>
</dbReference>
<protein>
    <submittedName>
        <fullName evidence="2 4">Uncharacterized protein</fullName>
    </submittedName>
</protein>
<name>A0A6A6ZB96_9PEZI</name>
<reference evidence="4" key="2">
    <citation type="submission" date="2020-04" db="EMBL/GenBank/DDBJ databases">
        <authorList>
            <consortium name="NCBI Genome Project"/>
        </authorList>
    </citation>
    <scope>NUCLEOTIDE SEQUENCE</scope>
    <source>
        <strain evidence="4">CBS 304.34</strain>
    </source>
</reference>
<sequence>MRIAERPDDFGPADLEHHLILLTGECETNPALRYWTAEGDLSIEFAGVMEAKATVEHFNRENAEKWAREANEENGEVDRYDGDEQTGREEATVAGAKERPLIEF</sequence>
<feature type="region of interest" description="Disordered" evidence="1">
    <location>
        <begin position="69"/>
        <end position="104"/>
    </location>
</feature>
<dbReference type="AlphaFoldDB" id="A0A6A6ZB96"/>
<keyword evidence="3" id="KW-1185">Reference proteome</keyword>
<organism evidence="2">
    <name type="scientific">Mytilinidion resinicola</name>
    <dbReference type="NCBI Taxonomy" id="574789"/>
    <lineage>
        <taxon>Eukaryota</taxon>
        <taxon>Fungi</taxon>
        <taxon>Dikarya</taxon>
        <taxon>Ascomycota</taxon>
        <taxon>Pezizomycotina</taxon>
        <taxon>Dothideomycetes</taxon>
        <taxon>Pleosporomycetidae</taxon>
        <taxon>Mytilinidiales</taxon>
        <taxon>Mytilinidiaceae</taxon>
        <taxon>Mytilinidion</taxon>
    </lineage>
</organism>
<dbReference type="GeneID" id="54465739"/>
<dbReference type="RefSeq" id="XP_033584933.1">
    <property type="nucleotide sequence ID" value="XM_033724846.1"/>
</dbReference>
<proteinExistence type="predicted"/>
<evidence type="ECO:0000256" key="1">
    <source>
        <dbReference type="SAM" id="MobiDB-lite"/>
    </source>
</evidence>
<accession>A0A6A6ZB96</accession>
<evidence type="ECO:0000313" key="4">
    <source>
        <dbReference type="RefSeq" id="XP_033584933.1"/>
    </source>
</evidence>
<reference evidence="2 4" key="1">
    <citation type="journal article" date="2020" name="Stud. Mycol.">
        <title>101 Dothideomycetes genomes: a test case for predicting lifestyles and emergence of pathogens.</title>
        <authorList>
            <person name="Haridas S."/>
            <person name="Albert R."/>
            <person name="Binder M."/>
            <person name="Bloem J."/>
            <person name="Labutti K."/>
            <person name="Salamov A."/>
            <person name="Andreopoulos B."/>
            <person name="Baker S."/>
            <person name="Barry K."/>
            <person name="Bills G."/>
            <person name="Bluhm B."/>
            <person name="Cannon C."/>
            <person name="Castanera R."/>
            <person name="Culley D."/>
            <person name="Daum C."/>
            <person name="Ezra D."/>
            <person name="Gonzalez J."/>
            <person name="Henrissat B."/>
            <person name="Kuo A."/>
            <person name="Liang C."/>
            <person name="Lipzen A."/>
            <person name="Lutzoni F."/>
            <person name="Magnuson J."/>
            <person name="Mondo S."/>
            <person name="Nolan M."/>
            <person name="Ohm R."/>
            <person name="Pangilinan J."/>
            <person name="Park H.-J."/>
            <person name="Ramirez L."/>
            <person name="Alfaro M."/>
            <person name="Sun H."/>
            <person name="Tritt A."/>
            <person name="Yoshinaga Y."/>
            <person name="Zwiers L.-H."/>
            <person name="Turgeon B."/>
            <person name="Goodwin S."/>
            <person name="Spatafora J."/>
            <person name="Crous P."/>
            <person name="Grigoriev I."/>
        </authorList>
    </citation>
    <scope>NUCLEOTIDE SEQUENCE</scope>
    <source>
        <strain evidence="2 4">CBS 304.34</strain>
    </source>
</reference>
<reference evidence="4" key="3">
    <citation type="submission" date="2025-04" db="UniProtKB">
        <authorList>
            <consortium name="RefSeq"/>
        </authorList>
    </citation>
    <scope>IDENTIFICATION</scope>
    <source>
        <strain evidence="4">CBS 304.34</strain>
    </source>
</reference>
<evidence type="ECO:0000313" key="2">
    <source>
        <dbReference type="EMBL" id="KAF2817969.1"/>
    </source>
</evidence>
<gene>
    <name evidence="2 4" type="ORF">BDZ99DRAFT_514190</name>
</gene>
<evidence type="ECO:0000313" key="3">
    <source>
        <dbReference type="Proteomes" id="UP000504636"/>
    </source>
</evidence>
<dbReference type="Proteomes" id="UP000504636">
    <property type="component" value="Unplaced"/>
</dbReference>